<dbReference type="CDD" id="cd00796">
    <property type="entry name" value="INT_Rci_Hp1_C"/>
    <property type="match status" value="1"/>
</dbReference>
<dbReference type="PANTHER" id="PTHR30349">
    <property type="entry name" value="PHAGE INTEGRASE-RELATED"/>
    <property type="match status" value="1"/>
</dbReference>
<sequence length="338" mass="39100">MATISKTQSNTYKVLIRKNGFPAQIKTFKTKTEAQKWARLIESEIDRGVFIDRTEADKTTVGELIDRYIQEVTPLKRSARNDKQRMLFLKRHFGHFIVSQLQSKHIASYRDKRLAEGKQGATVVKEIGSMSHLLDIAIKDWSIPLTSNVATLVRKPRQSKGRDRRLVDDEEQILIQAAKNSKSPLLPSIIIIALETGMRLGELLSLEWQNIDLKKQTALLPITKNGESRTVPLSRRAVDTLHSIPRIPRKLNNQRVFWTWAKSDCFQHTWRRMLSQTEIKNLRFHDLRHEACSRFFEKGFNIMETAHISGHKTLQQLKRYTHLKAEDIVVKLNACSRS</sequence>
<dbReference type="Pfam" id="PF00589">
    <property type="entry name" value="Phage_integrase"/>
    <property type="match status" value="1"/>
</dbReference>
<dbReference type="GO" id="GO:0006310">
    <property type="term" value="P:DNA recombination"/>
    <property type="evidence" value="ECO:0007669"/>
    <property type="project" value="UniProtKB-KW"/>
</dbReference>
<reference evidence="6" key="1">
    <citation type="submission" date="2016-10" db="EMBL/GenBank/DDBJ databases">
        <authorList>
            <person name="Varghese N."/>
            <person name="Submissions S."/>
        </authorList>
    </citation>
    <scope>NUCLEOTIDE SEQUENCE [LARGE SCALE GENOMIC DNA]</scope>
    <source>
        <strain evidence="6">Nm69</strain>
    </source>
</reference>
<evidence type="ECO:0000256" key="2">
    <source>
        <dbReference type="ARBA" id="ARBA00023125"/>
    </source>
</evidence>
<dbReference type="GO" id="GO:0003677">
    <property type="term" value="F:DNA binding"/>
    <property type="evidence" value="ECO:0007669"/>
    <property type="project" value="UniProtKB-KW"/>
</dbReference>
<keyword evidence="1" id="KW-0229">DNA integration</keyword>
<protein>
    <submittedName>
        <fullName evidence="5">Site-specific recombinase XerD</fullName>
    </submittedName>
</protein>
<dbReference type="RefSeq" id="WP_170841654.1">
    <property type="nucleotide sequence ID" value="NZ_FOSP01000018.1"/>
</dbReference>
<accession>A0A1I4D3Y8</accession>
<organism evidence="5 6">
    <name type="scientific">Nitrosomonas aestuarii</name>
    <dbReference type="NCBI Taxonomy" id="52441"/>
    <lineage>
        <taxon>Bacteria</taxon>
        <taxon>Pseudomonadati</taxon>
        <taxon>Pseudomonadota</taxon>
        <taxon>Betaproteobacteria</taxon>
        <taxon>Nitrosomonadales</taxon>
        <taxon>Nitrosomonadaceae</taxon>
        <taxon>Nitrosomonas</taxon>
    </lineage>
</organism>
<dbReference type="InterPro" id="IPR002104">
    <property type="entry name" value="Integrase_catalytic"/>
</dbReference>
<dbReference type="SUPFAM" id="SSF56349">
    <property type="entry name" value="DNA breaking-rejoining enzymes"/>
    <property type="match status" value="1"/>
</dbReference>
<dbReference type="GO" id="GO:0015074">
    <property type="term" value="P:DNA integration"/>
    <property type="evidence" value="ECO:0007669"/>
    <property type="project" value="UniProtKB-KW"/>
</dbReference>
<dbReference type="InterPro" id="IPR050090">
    <property type="entry name" value="Tyrosine_recombinase_XerCD"/>
</dbReference>
<dbReference type="AlphaFoldDB" id="A0A1I4D3Y8"/>
<dbReference type="STRING" id="52441.SAMN05216302_101857"/>
<evidence type="ECO:0000256" key="1">
    <source>
        <dbReference type="ARBA" id="ARBA00022908"/>
    </source>
</evidence>
<dbReference type="InterPro" id="IPR013762">
    <property type="entry name" value="Integrase-like_cat_sf"/>
</dbReference>
<gene>
    <name evidence="5" type="ORF">SAMN05216302_101857</name>
</gene>
<evidence type="ECO:0000313" key="5">
    <source>
        <dbReference type="EMBL" id="SFK87479.1"/>
    </source>
</evidence>
<dbReference type="InterPro" id="IPR010998">
    <property type="entry name" value="Integrase_recombinase_N"/>
</dbReference>
<proteinExistence type="predicted"/>
<evidence type="ECO:0000256" key="3">
    <source>
        <dbReference type="ARBA" id="ARBA00023172"/>
    </source>
</evidence>
<keyword evidence="6" id="KW-1185">Reference proteome</keyword>
<dbReference type="PANTHER" id="PTHR30349:SF94">
    <property type="entry name" value="INTEGRASE_RECOMBINASE HI_1414-RELATED"/>
    <property type="match status" value="1"/>
</dbReference>
<dbReference type="PROSITE" id="PS51898">
    <property type="entry name" value="TYR_RECOMBINASE"/>
    <property type="match status" value="1"/>
</dbReference>
<evidence type="ECO:0000313" key="6">
    <source>
        <dbReference type="Proteomes" id="UP000199533"/>
    </source>
</evidence>
<dbReference type="EMBL" id="FOSP01000018">
    <property type="protein sequence ID" value="SFK87479.1"/>
    <property type="molecule type" value="Genomic_DNA"/>
</dbReference>
<keyword evidence="3" id="KW-0233">DNA recombination</keyword>
<keyword evidence="2" id="KW-0238">DNA-binding</keyword>
<dbReference type="Proteomes" id="UP000199533">
    <property type="component" value="Unassembled WGS sequence"/>
</dbReference>
<dbReference type="Gene3D" id="1.10.443.10">
    <property type="entry name" value="Intergrase catalytic core"/>
    <property type="match status" value="1"/>
</dbReference>
<dbReference type="InterPro" id="IPR011010">
    <property type="entry name" value="DNA_brk_join_enz"/>
</dbReference>
<evidence type="ECO:0000259" key="4">
    <source>
        <dbReference type="PROSITE" id="PS51898"/>
    </source>
</evidence>
<dbReference type="Gene3D" id="1.10.150.130">
    <property type="match status" value="1"/>
</dbReference>
<name>A0A1I4D3Y8_9PROT</name>
<feature type="domain" description="Tyr recombinase" evidence="4">
    <location>
        <begin position="161"/>
        <end position="333"/>
    </location>
</feature>